<dbReference type="GO" id="GO:0003729">
    <property type="term" value="F:mRNA binding"/>
    <property type="evidence" value="ECO:0007669"/>
    <property type="project" value="InterPro"/>
</dbReference>
<evidence type="ECO:0000313" key="2">
    <source>
        <dbReference type="EMBL" id="KAF1975988.1"/>
    </source>
</evidence>
<protein>
    <submittedName>
        <fullName evidence="2">Uncharacterized protein</fullName>
    </submittedName>
</protein>
<dbReference type="EMBL" id="ML976668">
    <property type="protein sequence ID" value="KAF1975988.1"/>
    <property type="molecule type" value="Genomic_DNA"/>
</dbReference>
<gene>
    <name evidence="2" type="ORF">BU23DRAFT_597317</name>
</gene>
<reference evidence="2" key="1">
    <citation type="journal article" date="2020" name="Stud. Mycol.">
        <title>101 Dothideomycetes genomes: a test case for predicting lifestyles and emergence of pathogens.</title>
        <authorList>
            <person name="Haridas S."/>
            <person name="Albert R."/>
            <person name="Binder M."/>
            <person name="Bloem J."/>
            <person name="Labutti K."/>
            <person name="Salamov A."/>
            <person name="Andreopoulos B."/>
            <person name="Baker S."/>
            <person name="Barry K."/>
            <person name="Bills G."/>
            <person name="Bluhm B."/>
            <person name="Cannon C."/>
            <person name="Castanera R."/>
            <person name="Culley D."/>
            <person name="Daum C."/>
            <person name="Ezra D."/>
            <person name="Gonzalez J."/>
            <person name="Henrissat B."/>
            <person name="Kuo A."/>
            <person name="Liang C."/>
            <person name="Lipzen A."/>
            <person name="Lutzoni F."/>
            <person name="Magnuson J."/>
            <person name="Mondo S."/>
            <person name="Nolan M."/>
            <person name="Ohm R."/>
            <person name="Pangilinan J."/>
            <person name="Park H.-J."/>
            <person name="Ramirez L."/>
            <person name="Alfaro M."/>
            <person name="Sun H."/>
            <person name="Tritt A."/>
            <person name="Yoshinaga Y."/>
            <person name="Zwiers L.-H."/>
            <person name="Turgeon B."/>
            <person name="Goodwin S."/>
            <person name="Spatafora J."/>
            <person name="Crous P."/>
            <person name="Grigoriev I."/>
        </authorList>
    </citation>
    <scope>NUCLEOTIDE SEQUENCE</scope>
    <source>
        <strain evidence="2">CBS 107.79</strain>
    </source>
</reference>
<feature type="compositionally biased region" description="Basic and acidic residues" evidence="1">
    <location>
        <begin position="129"/>
        <end position="142"/>
    </location>
</feature>
<dbReference type="OrthoDB" id="422106at2759"/>
<evidence type="ECO:0000313" key="3">
    <source>
        <dbReference type="Proteomes" id="UP000800036"/>
    </source>
</evidence>
<name>A0A6A5VH02_9PLEO</name>
<feature type="compositionally biased region" description="Basic residues" evidence="1">
    <location>
        <begin position="297"/>
        <end position="312"/>
    </location>
</feature>
<evidence type="ECO:0000256" key="1">
    <source>
        <dbReference type="SAM" id="MobiDB-lite"/>
    </source>
</evidence>
<organism evidence="2 3">
    <name type="scientific">Bimuria novae-zelandiae CBS 107.79</name>
    <dbReference type="NCBI Taxonomy" id="1447943"/>
    <lineage>
        <taxon>Eukaryota</taxon>
        <taxon>Fungi</taxon>
        <taxon>Dikarya</taxon>
        <taxon>Ascomycota</taxon>
        <taxon>Pezizomycotina</taxon>
        <taxon>Dothideomycetes</taxon>
        <taxon>Pleosporomycetidae</taxon>
        <taxon>Pleosporales</taxon>
        <taxon>Massarineae</taxon>
        <taxon>Didymosphaeriaceae</taxon>
        <taxon>Bimuria</taxon>
    </lineage>
</organism>
<feature type="region of interest" description="Disordered" evidence="1">
    <location>
        <begin position="117"/>
        <end position="320"/>
    </location>
</feature>
<accession>A0A6A5VH02</accession>
<dbReference type="GO" id="GO:0000340">
    <property type="term" value="F:RNA 7-methylguanosine cap binding"/>
    <property type="evidence" value="ECO:0007669"/>
    <property type="project" value="InterPro"/>
</dbReference>
<dbReference type="Pfam" id="PF10309">
    <property type="entry name" value="NCBP3"/>
    <property type="match status" value="1"/>
</dbReference>
<dbReference type="InterPro" id="IPR019416">
    <property type="entry name" value="NCBP3"/>
</dbReference>
<proteinExistence type="predicted"/>
<keyword evidence="3" id="KW-1185">Reference proteome</keyword>
<feature type="compositionally biased region" description="Basic and acidic residues" evidence="1">
    <location>
        <begin position="384"/>
        <end position="393"/>
    </location>
</feature>
<feature type="region of interest" description="Disordered" evidence="1">
    <location>
        <begin position="370"/>
        <end position="431"/>
    </location>
</feature>
<feature type="compositionally biased region" description="Basic and acidic residues" evidence="1">
    <location>
        <begin position="214"/>
        <end position="253"/>
    </location>
</feature>
<feature type="compositionally biased region" description="Basic and acidic residues" evidence="1">
    <location>
        <begin position="161"/>
        <end position="199"/>
    </location>
</feature>
<sequence>MDIEMDIDYDASVQPAAPQYTQQENDPVPEDTLMPAAYYEDLNPNPRPSRQYEQWPDHLNLQGVDNFDPDEAVYYLVKSGVVDQQVKQTRWINDSSLNLQFYSAEDAAIALQLLTHPDAGDPVSIPPETARKARPWKDRELTIRQANSGDQKVRGAANHSRYYEKNPDVRGGDRRGDRRGDRGREREPQRRPPPRRDFLDYGDDEPVRSNRRSRSGDEQMRNDSDYETRRARRNPGERDGRDGRLRAPADVDSYRPGSTSPRESRFGRLRGRSASPAFGDEGDGRYGFTEQGTSTRRQYRSRSRSRNNRLRQKPTVERWAHDRANYDREPAPTADRWAKDTSAMNMSNHRRSDAFDQTANSSRGSLLARMTKDGRPVAPQGRSLADRITRDTDESSYGRLKDDDSAPSYADLSEPTRKRGLAGRISRDDDDIQIHGRSRELEGINIRGSASQGGFSIRGVAGGA</sequence>
<dbReference type="Proteomes" id="UP000800036">
    <property type="component" value="Unassembled WGS sequence"/>
</dbReference>
<dbReference type="AlphaFoldDB" id="A0A6A5VH02"/>